<name>A0ACA9QL72_9GLOM</name>
<dbReference type="EMBL" id="CAJVPU010047272">
    <property type="protein sequence ID" value="CAG8753297.1"/>
    <property type="molecule type" value="Genomic_DNA"/>
</dbReference>
<comment type="caution">
    <text evidence="1">The sequence shown here is derived from an EMBL/GenBank/DDBJ whole genome shotgun (WGS) entry which is preliminary data.</text>
</comment>
<reference evidence="1" key="1">
    <citation type="submission" date="2021-06" db="EMBL/GenBank/DDBJ databases">
        <authorList>
            <person name="Kallberg Y."/>
            <person name="Tangrot J."/>
            <person name="Rosling A."/>
        </authorList>
    </citation>
    <scope>NUCLEOTIDE SEQUENCE</scope>
    <source>
        <strain evidence="1">IL203A</strain>
    </source>
</reference>
<keyword evidence="2" id="KW-1185">Reference proteome</keyword>
<dbReference type="Proteomes" id="UP000789702">
    <property type="component" value="Unassembled WGS sequence"/>
</dbReference>
<organism evidence="1 2">
    <name type="scientific">Dentiscutata heterogama</name>
    <dbReference type="NCBI Taxonomy" id="1316150"/>
    <lineage>
        <taxon>Eukaryota</taxon>
        <taxon>Fungi</taxon>
        <taxon>Fungi incertae sedis</taxon>
        <taxon>Mucoromycota</taxon>
        <taxon>Glomeromycotina</taxon>
        <taxon>Glomeromycetes</taxon>
        <taxon>Diversisporales</taxon>
        <taxon>Gigasporaceae</taxon>
        <taxon>Dentiscutata</taxon>
    </lineage>
</organism>
<accession>A0ACA9QL72</accession>
<feature type="non-terminal residue" evidence="1">
    <location>
        <position position="1"/>
    </location>
</feature>
<proteinExistence type="predicted"/>
<sequence length="153" mass="17897">GKLKFNQNIKMTTNLSNKILQAIFKLLDSEYKRDYYGTLFNCALVNRQWCDNAIPILHRLPLIENKKFDYPSFIRYINLNIIWEALYVLYSPNTSNSEPPNDPNLFNDIESTLTLYSSKLDEYSNGDIKNNILELLLQPKISDLLSISKELLW</sequence>
<feature type="non-terminal residue" evidence="1">
    <location>
        <position position="153"/>
    </location>
</feature>
<evidence type="ECO:0000313" key="1">
    <source>
        <dbReference type="EMBL" id="CAG8753297.1"/>
    </source>
</evidence>
<evidence type="ECO:0000313" key="2">
    <source>
        <dbReference type="Proteomes" id="UP000789702"/>
    </source>
</evidence>
<protein>
    <submittedName>
        <fullName evidence="1">13934_t:CDS:1</fullName>
    </submittedName>
</protein>
<gene>
    <name evidence="1" type="ORF">DHETER_LOCUS14779</name>
</gene>